<sequence length="11" mass="1337">MLLFRETLNPC</sequence>
<reference evidence="1" key="2">
    <citation type="journal article" date="2015" name="Fish Shellfish Immunol.">
        <title>Early steps in the European eel (Anguilla anguilla)-Vibrio vulnificus interaction in the gills: Role of the RtxA13 toxin.</title>
        <authorList>
            <person name="Callol A."/>
            <person name="Pajuelo D."/>
            <person name="Ebbesson L."/>
            <person name="Teles M."/>
            <person name="MacKenzie S."/>
            <person name="Amaro C."/>
        </authorList>
    </citation>
    <scope>NUCLEOTIDE SEQUENCE</scope>
</reference>
<reference evidence="1" key="1">
    <citation type="submission" date="2014-11" db="EMBL/GenBank/DDBJ databases">
        <authorList>
            <person name="Amaro Gonzalez C."/>
        </authorList>
    </citation>
    <scope>NUCLEOTIDE SEQUENCE</scope>
</reference>
<organism evidence="1">
    <name type="scientific">Anguilla anguilla</name>
    <name type="common">European freshwater eel</name>
    <name type="synonym">Muraena anguilla</name>
    <dbReference type="NCBI Taxonomy" id="7936"/>
    <lineage>
        <taxon>Eukaryota</taxon>
        <taxon>Metazoa</taxon>
        <taxon>Chordata</taxon>
        <taxon>Craniata</taxon>
        <taxon>Vertebrata</taxon>
        <taxon>Euteleostomi</taxon>
        <taxon>Actinopterygii</taxon>
        <taxon>Neopterygii</taxon>
        <taxon>Teleostei</taxon>
        <taxon>Anguilliformes</taxon>
        <taxon>Anguillidae</taxon>
        <taxon>Anguilla</taxon>
    </lineage>
</organism>
<name>A0A0E9V2Y7_ANGAN</name>
<protein>
    <submittedName>
        <fullName evidence="1">Uncharacterized protein</fullName>
    </submittedName>
</protein>
<proteinExistence type="predicted"/>
<dbReference type="EMBL" id="GBXM01036236">
    <property type="protein sequence ID" value="JAH72341.1"/>
    <property type="molecule type" value="Transcribed_RNA"/>
</dbReference>
<accession>A0A0E9V2Y7</accession>
<evidence type="ECO:0000313" key="1">
    <source>
        <dbReference type="EMBL" id="JAH72341.1"/>
    </source>
</evidence>